<evidence type="ECO:0000313" key="2">
    <source>
        <dbReference type="Proteomes" id="UP000714275"/>
    </source>
</evidence>
<dbReference type="AlphaFoldDB" id="A0A9P6ZIK6"/>
<evidence type="ECO:0000313" key="1">
    <source>
        <dbReference type="EMBL" id="KAG1766735.1"/>
    </source>
</evidence>
<sequence>MFLCRGNLPDLIFELAFLICKPNIQITTRKVCSNGLAFSPTRLASTTRHFGIFIPNKFAMMMIDVNAGLDVDLVHDWYGGLWTHHVQYFLFGREQVNNPLARAGSIMNLMVLPTTTSTFPSMLQWSSKGTLLLFLKPSILTFSFSQYIFVRIPRYGIRIWKIVDFRGRLCDVYVSSCRIRRHVHAIFRLDGRRPFQAKVEN</sequence>
<protein>
    <submittedName>
        <fullName evidence="1">Uncharacterized protein</fullName>
    </submittedName>
</protein>
<dbReference type="EMBL" id="JABBWD010000093">
    <property type="protein sequence ID" value="KAG1766735.1"/>
    <property type="molecule type" value="Genomic_DNA"/>
</dbReference>
<gene>
    <name evidence="1" type="ORF">EV702DRAFT_1149219</name>
</gene>
<reference evidence="1" key="1">
    <citation type="journal article" date="2020" name="New Phytol.">
        <title>Comparative genomics reveals dynamic genome evolution in host specialist ectomycorrhizal fungi.</title>
        <authorList>
            <person name="Lofgren L.A."/>
            <person name="Nguyen N.H."/>
            <person name="Vilgalys R."/>
            <person name="Ruytinx J."/>
            <person name="Liao H.L."/>
            <person name="Branco S."/>
            <person name="Kuo A."/>
            <person name="LaButti K."/>
            <person name="Lipzen A."/>
            <person name="Andreopoulos W."/>
            <person name="Pangilinan J."/>
            <person name="Riley R."/>
            <person name="Hundley H."/>
            <person name="Na H."/>
            <person name="Barry K."/>
            <person name="Grigoriev I.V."/>
            <person name="Stajich J.E."/>
            <person name="Kennedy P.G."/>
        </authorList>
    </citation>
    <scope>NUCLEOTIDE SEQUENCE</scope>
    <source>
        <strain evidence="1">DOB743</strain>
    </source>
</reference>
<accession>A0A9P6ZIK6</accession>
<dbReference type="Proteomes" id="UP000714275">
    <property type="component" value="Unassembled WGS sequence"/>
</dbReference>
<proteinExistence type="predicted"/>
<comment type="caution">
    <text evidence="1">The sequence shown here is derived from an EMBL/GenBank/DDBJ whole genome shotgun (WGS) entry which is preliminary data.</text>
</comment>
<name>A0A9P6ZIK6_9AGAM</name>
<dbReference type="OrthoDB" id="10270513at2759"/>
<keyword evidence="2" id="KW-1185">Reference proteome</keyword>
<organism evidence="1 2">
    <name type="scientific">Suillus placidus</name>
    <dbReference type="NCBI Taxonomy" id="48579"/>
    <lineage>
        <taxon>Eukaryota</taxon>
        <taxon>Fungi</taxon>
        <taxon>Dikarya</taxon>
        <taxon>Basidiomycota</taxon>
        <taxon>Agaricomycotina</taxon>
        <taxon>Agaricomycetes</taxon>
        <taxon>Agaricomycetidae</taxon>
        <taxon>Boletales</taxon>
        <taxon>Suillineae</taxon>
        <taxon>Suillaceae</taxon>
        <taxon>Suillus</taxon>
    </lineage>
</organism>